<evidence type="ECO:0000313" key="3">
    <source>
        <dbReference type="EMBL" id="PQO28375.1"/>
    </source>
</evidence>
<feature type="region of interest" description="Disordered" evidence="1">
    <location>
        <begin position="123"/>
        <end position="152"/>
    </location>
</feature>
<keyword evidence="2" id="KW-0732">Signal</keyword>
<dbReference type="RefSeq" id="WP_105358886.1">
    <property type="nucleotide sequence ID" value="NZ_PUIB01000025.1"/>
</dbReference>
<evidence type="ECO:0000256" key="1">
    <source>
        <dbReference type="SAM" id="MobiDB-lite"/>
    </source>
</evidence>
<proteinExistence type="predicted"/>
<protein>
    <recommendedName>
        <fullName evidence="5">Carboxypeptidase regulatory-like domain-containing protein</fullName>
    </recommendedName>
</protein>
<reference evidence="3 4" key="1">
    <citation type="submission" date="2018-02" db="EMBL/GenBank/DDBJ databases">
        <title>Comparative genomes isolates from brazilian mangrove.</title>
        <authorList>
            <person name="Araujo J.E."/>
            <person name="Taketani R.G."/>
            <person name="Silva M.C.P."/>
            <person name="Loureco M.V."/>
            <person name="Andreote F.D."/>
        </authorList>
    </citation>
    <scope>NUCLEOTIDE SEQUENCE [LARGE SCALE GENOMIC DNA]</scope>
    <source>
        <strain evidence="3 4">NAP PRIS-MGV</strain>
    </source>
</reference>
<organism evidence="3 4">
    <name type="scientific">Blastopirellula marina</name>
    <dbReference type="NCBI Taxonomy" id="124"/>
    <lineage>
        <taxon>Bacteria</taxon>
        <taxon>Pseudomonadati</taxon>
        <taxon>Planctomycetota</taxon>
        <taxon>Planctomycetia</taxon>
        <taxon>Pirellulales</taxon>
        <taxon>Pirellulaceae</taxon>
        <taxon>Blastopirellula</taxon>
    </lineage>
</organism>
<dbReference type="OrthoDB" id="217847at2"/>
<feature type="signal peptide" evidence="2">
    <location>
        <begin position="1"/>
        <end position="19"/>
    </location>
</feature>
<dbReference type="Proteomes" id="UP000239388">
    <property type="component" value="Unassembled WGS sequence"/>
</dbReference>
<name>A0A2S8F8A5_9BACT</name>
<feature type="chain" id="PRO_5015727049" description="Carboxypeptidase regulatory-like domain-containing protein" evidence="2">
    <location>
        <begin position="20"/>
        <end position="152"/>
    </location>
</feature>
<dbReference type="EMBL" id="PUIB01000025">
    <property type="protein sequence ID" value="PQO28375.1"/>
    <property type="molecule type" value="Genomic_DNA"/>
</dbReference>
<evidence type="ECO:0000256" key="2">
    <source>
        <dbReference type="SAM" id="SignalP"/>
    </source>
</evidence>
<accession>A0A2S8F8A5</accession>
<evidence type="ECO:0000313" key="4">
    <source>
        <dbReference type="Proteomes" id="UP000239388"/>
    </source>
</evidence>
<comment type="caution">
    <text evidence="3">The sequence shown here is derived from an EMBL/GenBank/DDBJ whole genome shotgun (WGS) entry which is preliminary data.</text>
</comment>
<gene>
    <name evidence="3" type="ORF">C5Y98_26140</name>
</gene>
<sequence>MIRSSLLFLLTFVAASSLGCGGYTHETVNVSGVVRMEGKPIPFVEVAFESESHPNAFGITDENGYYELGTRRYGLGAVPGSYMLKIHPVPASANNGNGTTVDIPEVYSRSGYQTVTIDATKSQSTIDVELSSKPPKSKIKAEDAGDSVTEAE</sequence>
<dbReference type="AlphaFoldDB" id="A0A2S8F8A5"/>
<evidence type="ECO:0008006" key="5">
    <source>
        <dbReference type="Google" id="ProtNLM"/>
    </source>
</evidence>
<dbReference type="PROSITE" id="PS51257">
    <property type="entry name" value="PROKAR_LIPOPROTEIN"/>
    <property type="match status" value="1"/>
</dbReference>